<dbReference type="Proteomes" id="UP000722485">
    <property type="component" value="Unassembled WGS sequence"/>
</dbReference>
<accession>A0A9P5H1N1</accession>
<dbReference type="PANTHER" id="PTHR34598">
    <property type="entry name" value="BLL6449 PROTEIN"/>
    <property type="match status" value="1"/>
</dbReference>
<comment type="caution">
    <text evidence="3">The sequence shown here is derived from an EMBL/GenBank/DDBJ whole genome shotgun (WGS) entry which is preliminary data.</text>
</comment>
<evidence type="ECO:0000313" key="4">
    <source>
        <dbReference type="Proteomes" id="UP000722485"/>
    </source>
</evidence>
<feature type="region of interest" description="Disordered" evidence="2">
    <location>
        <begin position="1"/>
        <end position="28"/>
    </location>
</feature>
<dbReference type="InterPro" id="IPR044053">
    <property type="entry name" value="AsaB-like"/>
</dbReference>
<name>A0A9P5H1N1_9HYPO</name>
<evidence type="ECO:0000256" key="1">
    <source>
        <dbReference type="ARBA" id="ARBA00023604"/>
    </source>
</evidence>
<evidence type="ECO:0000256" key="2">
    <source>
        <dbReference type="SAM" id="MobiDB-lite"/>
    </source>
</evidence>
<dbReference type="GO" id="GO:0016491">
    <property type="term" value="F:oxidoreductase activity"/>
    <property type="evidence" value="ECO:0007669"/>
    <property type="project" value="InterPro"/>
</dbReference>
<sequence length="359" mass="40165">MSEPSPALRPLRNHGLEGGGGLRPTPVSASFLDQAGVADAEAGHQPLDQNNGRITPDQSHDGLPQGGDVIRPLHFFSPPPNNERPVFTVTESNGVGFKNYPCSSHLVLIRDVRRHPNRATFRLAIESFALLRLQPQPPGVDLSDDDQVQAAYSLAARELILTHVPGAQNVFVFDRTIRRASATAKLNRPVKKVHVDQSARAAILRAQQFLPEKQTEAVKQGKLRLRIINVWRPLRGPITDHPLCLAESPSVEEENLIKVDHIYPHREGETYHCRYRGMTDFRFWYLSAMETTDVWMIQCFDSVKDSHGRRRRCAHASFEMVETDPEGDIVSQASEGRLRESIEVRCLVLGGDLEEGEIS</sequence>
<organism evidence="3 4">
    <name type="scientific">Cylindrodendrum hubeiense</name>
    <dbReference type="NCBI Taxonomy" id="595255"/>
    <lineage>
        <taxon>Eukaryota</taxon>
        <taxon>Fungi</taxon>
        <taxon>Dikarya</taxon>
        <taxon>Ascomycota</taxon>
        <taxon>Pezizomycotina</taxon>
        <taxon>Sordariomycetes</taxon>
        <taxon>Hypocreomycetidae</taxon>
        <taxon>Hypocreales</taxon>
        <taxon>Nectriaceae</taxon>
        <taxon>Cylindrodendrum</taxon>
    </lineage>
</organism>
<dbReference type="EMBL" id="JAANBB010000266">
    <property type="protein sequence ID" value="KAF7545183.1"/>
    <property type="molecule type" value="Genomic_DNA"/>
</dbReference>
<evidence type="ECO:0000313" key="3">
    <source>
        <dbReference type="EMBL" id="KAF7545183.1"/>
    </source>
</evidence>
<feature type="compositionally biased region" description="Polar residues" evidence="2">
    <location>
        <begin position="47"/>
        <end position="57"/>
    </location>
</feature>
<gene>
    <name evidence="3" type="ORF">G7Z17_g9365</name>
</gene>
<reference evidence="3" key="1">
    <citation type="submission" date="2020-03" db="EMBL/GenBank/DDBJ databases">
        <title>Draft Genome Sequence of Cylindrodendrum hubeiense.</title>
        <authorList>
            <person name="Buettner E."/>
            <person name="Kellner H."/>
        </authorList>
    </citation>
    <scope>NUCLEOTIDE SEQUENCE</scope>
    <source>
        <strain evidence="3">IHI 201604</strain>
    </source>
</reference>
<feature type="region of interest" description="Disordered" evidence="2">
    <location>
        <begin position="43"/>
        <end position="84"/>
    </location>
</feature>
<keyword evidence="4" id="KW-1185">Reference proteome</keyword>
<proteinExistence type="inferred from homology"/>
<comment type="similarity">
    <text evidence="1">Belongs to the asaB hydroxylase/desaturase family.</text>
</comment>
<dbReference type="NCBIfam" id="NF041278">
    <property type="entry name" value="CmcJ_NvfI_EfuI"/>
    <property type="match status" value="1"/>
</dbReference>
<dbReference type="OrthoDB" id="412788at2759"/>
<dbReference type="PANTHER" id="PTHR34598:SF1">
    <property type="entry name" value="PUTATIVE (AFU_ORTHOLOGUE AFUA_3G13140)-RELATED"/>
    <property type="match status" value="1"/>
</dbReference>
<protein>
    <submittedName>
        <fullName evidence="3">Uncharacterized protein</fullName>
    </submittedName>
</protein>
<dbReference type="AlphaFoldDB" id="A0A9P5H1N1"/>